<dbReference type="SUPFAM" id="SSF140478">
    <property type="entry name" value="LemA-like"/>
    <property type="match status" value="1"/>
</dbReference>
<comment type="similarity">
    <text evidence="2">Belongs to the LemA family.</text>
</comment>
<evidence type="ECO:0000256" key="2">
    <source>
        <dbReference type="ARBA" id="ARBA00008854"/>
    </source>
</evidence>
<dbReference type="Gene3D" id="1.20.1440.20">
    <property type="entry name" value="LemA-like domain"/>
    <property type="match status" value="1"/>
</dbReference>
<feature type="transmembrane region" description="Helical" evidence="6">
    <location>
        <begin position="6"/>
        <end position="25"/>
    </location>
</feature>
<comment type="caution">
    <text evidence="7">The sequence shown here is derived from an EMBL/GenBank/DDBJ whole genome shotgun (WGS) entry which is preliminary data.</text>
</comment>
<keyword evidence="8" id="KW-1185">Reference proteome</keyword>
<evidence type="ECO:0000256" key="5">
    <source>
        <dbReference type="ARBA" id="ARBA00023136"/>
    </source>
</evidence>
<dbReference type="EMBL" id="BAABJZ010000052">
    <property type="protein sequence ID" value="GAA4885210.1"/>
    <property type="molecule type" value="Genomic_DNA"/>
</dbReference>
<reference evidence="8" key="1">
    <citation type="journal article" date="2019" name="Int. J. Syst. Evol. Microbiol.">
        <title>The Global Catalogue of Microorganisms (GCM) 10K type strain sequencing project: providing services to taxonomists for standard genome sequencing and annotation.</title>
        <authorList>
            <consortium name="The Broad Institute Genomics Platform"/>
            <consortium name="The Broad Institute Genome Sequencing Center for Infectious Disease"/>
            <person name="Wu L."/>
            <person name="Ma J."/>
        </authorList>
    </citation>
    <scope>NUCLEOTIDE SEQUENCE [LARGE SCALE GENOMIC DNA]</scope>
    <source>
        <strain evidence="8">JCM 18401</strain>
    </source>
</reference>
<dbReference type="RefSeq" id="WP_345335083.1">
    <property type="nucleotide sequence ID" value="NZ_BAABJZ010000052.1"/>
</dbReference>
<evidence type="ECO:0000313" key="8">
    <source>
        <dbReference type="Proteomes" id="UP001499988"/>
    </source>
</evidence>
<evidence type="ECO:0000256" key="6">
    <source>
        <dbReference type="SAM" id="Phobius"/>
    </source>
</evidence>
<protein>
    <submittedName>
        <fullName evidence="7">LemA family protein</fullName>
    </submittedName>
</protein>
<name>A0ABP9ETL7_9GAMM</name>
<dbReference type="InterPro" id="IPR023353">
    <property type="entry name" value="LemA-like_dom_sf"/>
</dbReference>
<dbReference type="InterPro" id="IPR007156">
    <property type="entry name" value="MamQ_LemA"/>
</dbReference>
<sequence>MEALLLLVAIPAVLIIGIIVVYNGIIGAYNAVERGWASVLTQERQKNKIIPTIEKLVEDYKLHESGVLTEVTKLRSALADLKEGQMDANCLAKAEQSTAGLMKGLQVAVEAYPELKASDVYLKLMAEISEQQAQIGAAIRIFNQNVEDFNNKIQMFPGSVVNGMFNKKQKINTFTDQEAESGFDYKPNF</sequence>
<gene>
    <name evidence="7" type="ORF">GCM10023333_18460</name>
</gene>
<dbReference type="PANTHER" id="PTHR34478">
    <property type="entry name" value="PROTEIN LEMA"/>
    <property type="match status" value="1"/>
</dbReference>
<dbReference type="Pfam" id="PF04011">
    <property type="entry name" value="LemA"/>
    <property type="match status" value="1"/>
</dbReference>
<dbReference type="Proteomes" id="UP001499988">
    <property type="component" value="Unassembled WGS sequence"/>
</dbReference>
<evidence type="ECO:0000313" key="7">
    <source>
        <dbReference type="EMBL" id="GAA4885210.1"/>
    </source>
</evidence>
<organism evidence="7 8">
    <name type="scientific">Ferrimonas pelagia</name>
    <dbReference type="NCBI Taxonomy" id="1177826"/>
    <lineage>
        <taxon>Bacteria</taxon>
        <taxon>Pseudomonadati</taxon>
        <taxon>Pseudomonadota</taxon>
        <taxon>Gammaproteobacteria</taxon>
        <taxon>Alteromonadales</taxon>
        <taxon>Ferrimonadaceae</taxon>
        <taxon>Ferrimonas</taxon>
    </lineage>
</organism>
<keyword evidence="5 6" id="KW-0472">Membrane</keyword>
<evidence type="ECO:0000256" key="1">
    <source>
        <dbReference type="ARBA" id="ARBA00004167"/>
    </source>
</evidence>
<keyword evidence="3 6" id="KW-0812">Transmembrane</keyword>
<keyword evidence="4 6" id="KW-1133">Transmembrane helix</keyword>
<dbReference type="PANTHER" id="PTHR34478:SF1">
    <property type="entry name" value="PROTEIN LEMA"/>
    <property type="match status" value="1"/>
</dbReference>
<accession>A0ABP9ETL7</accession>
<proteinExistence type="inferred from homology"/>
<comment type="subcellular location">
    <subcellularLocation>
        <location evidence="1">Membrane</location>
        <topology evidence="1">Single-pass membrane protein</topology>
    </subcellularLocation>
</comment>
<evidence type="ECO:0000256" key="3">
    <source>
        <dbReference type="ARBA" id="ARBA00022692"/>
    </source>
</evidence>
<evidence type="ECO:0000256" key="4">
    <source>
        <dbReference type="ARBA" id="ARBA00022989"/>
    </source>
</evidence>